<sequence length="115" mass="13602">MGMQHAVILEIQQWIDDNLERPLRIEDVATRAGYSKWHLQRLFQQVIQIPLGIYIREKKLESAAHELLATEQSIMAISTKYGYDSQQTFTRTFTRKYQMPPGVWRRQHQSLGKWA</sequence>
<name>A0A1G4XKB9_9ENTR</name>
<dbReference type="GO" id="GO:0043565">
    <property type="term" value="F:sequence-specific DNA binding"/>
    <property type="evidence" value="ECO:0007669"/>
    <property type="project" value="InterPro"/>
</dbReference>
<keyword evidence="2" id="KW-0238">DNA-binding</keyword>
<reference evidence="5 6" key="1">
    <citation type="submission" date="2016-10" db="EMBL/GenBank/DDBJ databases">
        <authorList>
            <person name="Varghese N."/>
            <person name="Submissions S."/>
        </authorList>
    </citation>
    <scope>NUCLEOTIDE SEQUENCE [LARGE SCALE GENOMIC DNA]</scope>
    <source>
        <strain evidence="5 6">CGMCC 1.12102</strain>
    </source>
</reference>
<dbReference type="RefSeq" id="WP_017455788.1">
    <property type="nucleotide sequence ID" value="NZ_FMUI01000002.1"/>
</dbReference>
<keyword evidence="3" id="KW-0804">Transcription</keyword>
<dbReference type="GO" id="GO:0003700">
    <property type="term" value="F:DNA-binding transcription factor activity"/>
    <property type="evidence" value="ECO:0007669"/>
    <property type="project" value="InterPro"/>
</dbReference>
<evidence type="ECO:0000259" key="4">
    <source>
        <dbReference type="PROSITE" id="PS01124"/>
    </source>
</evidence>
<dbReference type="SUPFAM" id="SSF46689">
    <property type="entry name" value="Homeodomain-like"/>
    <property type="match status" value="2"/>
</dbReference>
<evidence type="ECO:0000256" key="3">
    <source>
        <dbReference type="ARBA" id="ARBA00023163"/>
    </source>
</evidence>
<dbReference type="AlphaFoldDB" id="A0A1G4XKB9"/>
<dbReference type="Gene3D" id="1.10.10.60">
    <property type="entry name" value="Homeodomain-like"/>
    <property type="match status" value="2"/>
</dbReference>
<dbReference type="PANTHER" id="PTHR47504">
    <property type="entry name" value="RIGHT ORIGIN-BINDING PROTEIN"/>
    <property type="match status" value="1"/>
</dbReference>
<accession>A0A1G4XKB9</accession>
<organism evidence="5 6">
    <name type="scientific">Kosakonia sacchari</name>
    <dbReference type="NCBI Taxonomy" id="1158459"/>
    <lineage>
        <taxon>Bacteria</taxon>
        <taxon>Pseudomonadati</taxon>
        <taxon>Pseudomonadota</taxon>
        <taxon>Gammaproteobacteria</taxon>
        <taxon>Enterobacterales</taxon>
        <taxon>Enterobacteriaceae</taxon>
        <taxon>Kosakonia</taxon>
    </lineage>
</organism>
<evidence type="ECO:0000313" key="5">
    <source>
        <dbReference type="EMBL" id="SCX41555.1"/>
    </source>
</evidence>
<dbReference type="SMART" id="SM00342">
    <property type="entry name" value="HTH_ARAC"/>
    <property type="match status" value="1"/>
</dbReference>
<comment type="caution">
    <text evidence="5">The sequence shown here is derived from an EMBL/GenBank/DDBJ whole genome shotgun (WGS) entry which is preliminary data.</text>
</comment>
<gene>
    <name evidence="5" type="ORF">SAMN02927897_01069</name>
</gene>
<dbReference type="PANTHER" id="PTHR47504:SF2">
    <property type="entry name" value="REGULATORY PROTEIN SOXS"/>
    <property type="match status" value="1"/>
</dbReference>
<dbReference type="InterPro" id="IPR018060">
    <property type="entry name" value="HTH_AraC"/>
</dbReference>
<evidence type="ECO:0000256" key="1">
    <source>
        <dbReference type="ARBA" id="ARBA00023015"/>
    </source>
</evidence>
<feature type="domain" description="HTH araC/xylS-type" evidence="4">
    <location>
        <begin position="9"/>
        <end position="107"/>
    </location>
</feature>
<dbReference type="InterPro" id="IPR009057">
    <property type="entry name" value="Homeodomain-like_sf"/>
</dbReference>
<keyword evidence="1" id="KW-0805">Transcription regulation</keyword>
<dbReference type="Pfam" id="PF12833">
    <property type="entry name" value="HTH_18"/>
    <property type="match status" value="1"/>
</dbReference>
<evidence type="ECO:0000313" key="6">
    <source>
        <dbReference type="Proteomes" id="UP000183569"/>
    </source>
</evidence>
<dbReference type="EMBL" id="FMUI01000002">
    <property type="protein sequence ID" value="SCX41555.1"/>
    <property type="molecule type" value="Genomic_DNA"/>
</dbReference>
<dbReference type="PROSITE" id="PS01124">
    <property type="entry name" value="HTH_ARAC_FAMILY_2"/>
    <property type="match status" value="1"/>
</dbReference>
<proteinExistence type="predicted"/>
<dbReference type="Proteomes" id="UP000183569">
    <property type="component" value="Unassembled WGS sequence"/>
</dbReference>
<dbReference type="InterPro" id="IPR018062">
    <property type="entry name" value="HTH_AraC-typ_CS"/>
</dbReference>
<evidence type="ECO:0000256" key="2">
    <source>
        <dbReference type="ARBA" id="ARBA00023125"/>
    </source>
</evidence>
<dbReference type="GeneID" id="23846133"/>
<dbReference type="InterPro" id="IPR050959">
    <property type="entry name" value="MarA-like"/>
</dbReference>
<protein>
    <submittedName>
        <fullName evidence="5">AraC family of transcriptional regulator, multidrug resistance transcriptional activator</fullName>
    </submittedName>
</protein>
<dbReference type="PROSITE" id="PS00041">
    <property type="entry name" value="HTH_ARAC_FAMILY_1"/>
    <property type="match status" value="1"/>
</dbReference>